<sequence>MATVNEAKKTLQEGGILLYPTDTVWGLGCDATDEKAVQRISELKGRSNEKSFIVLVNSFHMLEKYVPDFPEICYDLIDLSERPLTIIYDNPKGLANNVLAQDGSIGIRLTNHPVVNQLISSIRKPIVSTSANISGEPTPTCFAEVSEKIKQGVDAIVEEELDKVCKQASSIIKIGADSSVKVIR</sequence>
<dbReference type="EMBL" id="FPAS01000001">
    <property type="protein sequence ID" value="SFT44980.1"/>
    <property type="molecule type" value="Genomic_DNA"/>
</dbReference>
<evidence type="ECO:0000313" key="13">
    <source>
        <dbReference type="EMBL" id="SFT44980.1"/>
    </source>
</evidence>
<name>A0A1I6Y366_9FLAO</name>
<dbReference type="NCBIfam" id="TIGR00057">
    <property type="entry name" value="L-threonylcarbamoyladenylate synthase"/>
    <property type="match status" value="1"/>
</dbReference>
<dbReference type="PROSITE" id="PS51163">
    <property type="entry name" value="YRDC"/>
    <property type="match status" value="1"/>
</dbReference>
<evidence type="ECO:0000256" key="5">
    <source>
        <dbReference type="ARBA" id="ARBA00022679"/>
    </source>
</evidence>
<evidence type="ECO:0000256" key="7">
    <source>
        <dbReference type="ARBA" id="ARBA00022695"/>
    </source>
</evidence>
<dbReference type="GO" id="GO:0005524">
    <property type="term" value="F:ATP binding"/>
    <property type="evidence" value="ECO:0007669"/>
    <property type="project" value="UniProtKB-KW"/>
</dbReference>
<reference evidence="13 14" key="1">
    <citation type="submission" date="2016-10" db="EMBL/GenBank/DDBJ databases">
        <authorList>
            <person name="de Groot N.N."/>
        </authorList>
    </citation>
    <scope>NUCLEOTIDE SEQUENCE [LARGE SCALE GENOMIC DNA]</scope>
    <source>
        <strain evidence="13 14">CGMCC 1.7005</strain>
    </source>
</reference>
<dbReference type="Pfam" id="PF01300">
    <property type="entry name" value="Sua5_yciO_yrdC"/>
    <property type="match status" value="1"/>
</dbReference>
<keyword evidence="5" id="KW-0808">Transferase</keyword>
<comment type="catalytic activity">
    <reaction evidence="11">
        <text>L-threonine + hydrogencarbonate + ATP = L-threonylcarbamoyladenylate + diphosphate + H2O</text>
        <dbReference type="Rhea" id="RHEA:36407"/>
        <dbReference type="ChEBI" id="CHEBI:15377"/>
        <dbReference type="ChEBI" id="CHEBI:17544"/>
        <dbReference type="ChEBI" id="CHEBI:30616"/>
        <dbReference type="ChEBI" id="CHEBI:33019"/>
        <dbReference type="ChEBI" id="CHEBI:57926"/>
        <dbReference type="ChEBI" id="CHEBI:73682"/>
        <dbReference type="EC" id="2.7.7.87"/>
    </reaction>
</comment>
<keyword evidence="4" id="KW-0963">Cytoplasm</keyword>
<keyword evidence="7" id="KW-0548">Nucleotidyltransferase</keyword>
<dbReference type="EC" id="2.7.7.87" evidence="3"/>
<dbReference type="PANTHER" id="PTHR17490:SF16">
    <property type="entry name" value="THREONYLCARBAMOYL-AMP SYNTHASE"/>
    <property type="match status" value="1"/>
</dbReference>
<evidence type="ECO:0000256" key="9">
    <source>
        <dbReference type="ARBA" id="ARBA00022840"/>
    </source>
</evidence>
<dbReference type="GO" id="GO:0008033">
    <property type="term" value="P:tRNA processing"/>
    <property type="evidence" value="ECO:0007669"/>
    <property type="project" value="UniProtKB-KW"/>
</dbReference>
<keyword evidence="8" id="KW-0547">Nucleotide-binding</keyword>
<organism evidence="13 14">
    <name type="scientific">Lishizhenia tianjinensis</name>
    <dbReference type="NCBI Taxonomy" id="477690"/>
    <lineage>
        <taxon>Bacteria</taxon>
        <taxon>Pseudomonadati</taxon>
        <taxon>Bacteroidota</taxon>
        <taxon>Flavobacteriia</taxon>
        <taxon>Flavobacteriales</taxon>
        <taxon>Crocinitomicaceae</taxon>
        <taxon>Lishizhenia</taxon>
    </lineage>
</organism>
<dbReference type="InterPro" id="IPR017945">
    <property type="entry name" value="DHBP_synth_RibB-like_a/b_dom"/>
</dbReference>
<dbReference type="GO" id="GO:0000049">
    <property type="term" value="F:tRNA binding"/>
    <property type="evidence" value="ECO:0007669"/>
    <property type="project" value="TreeGrafter"/>
</dbReference>
<comment type="subcellular location">
    <subcellularLocation>
        <location evidence="1">Cytoplasm</location>
    </subcellularLocation>
</comment>
<proteinExistence type="inferred from homology"/>
<dbReference type="SUPFAM" id="SSF55821">
    <property type="entry name" value="YrdC/RibB"/>
    <property type="match status" value="1"/>
</dbReference>
<dbReference type="PANTHER" id="PTHR17490">
    <property type="entry name" value="SUA5"/>
    <property type="match status" value="1"/>
</dbReference>
<evidence type="ECO:0000256" key="4">
    <source>
        <dbReference type="ARBA" id="ARBA00022490"/>
    </source>
</evidence>
<accession>A0A1I6Y366</accession>
<keyword evidence="9" id="KW-0067">ATP-binding</keyword>
<dbReference type="GO" id="GO:0005737">
    <property type="term" value="C:cytoplasm"/>
    <property type="evidence" value="ECO:0007669"/>
    <property type="project" value="UniProtKB-SubCell"/>
</dbReference>
<evidence type="ECO:0000256" key="3">
    <source>
        <dbReference type="ARBA" id="ARBA00012584"/>
    </source>
</evidence>
<dbReference type="RefSeq" id="WP_090246223.1">
    <property type="nucleotide sequence ID" value="NZ_FPAS01000001.1"/>
</dbReference>
<dbReference type="STRING" id="477690.SAMN05216474_0632"/>
<evidence type="ECO:0000256" key="2">
    <source>
        <dbReference type="ARBA" id="ARBA00007663"/>
    </source>
</evidence>
<comment type="similarity">
    <text evidence="2">Belongs to the SUA5 family.</text>
</comment>
<evidence type="ECO:0000259" key="12">
    <source>
        <dbReference type="PROSITE" id="PS51163"/>
    </source>
</evidence>
<feature type="domain" description="YrdC-like" evidence="12">
    <location>
        <begin position="1"/>
        <end position="184"/>
    </location>
</feature>
<dbReference type="GO" id="GO:0003725">
    <property type="term" value="F:double-stranded RNA binding"/>
    <property type="evidence" value="ECO:0007669"/>
    <property type="project" value="InterPro"/>
</dbReference>
<dbReference type="InterPro" id="IPR006070">
    <property type="entry name" value="Sua5-like_dom"/>
</dbReference>
<protein>
    <recommendedName>
        <fullName evidence="10">L-threonylcarbamoyladenylate synthase</fullName>
        <ecNumber evidence="3">2.7.7.87</ecNumber>
    </recommendedName>
    <alternativeName>
        <fullName evidence="10">L-threonylcarbamoyladenylate synthase</fullName>
    </alternativeName>
</protein>
<gene>
    <name evidence="13" type="ORF">SAMN05216474_0632</name>
</gene>
<dbReference type="Proteomes" id="UP000236454">
    <property type="component" value="Unassembled WGS sequence"/>
</dbReference>
<evidence type="ECO:0000256" key="11">
    <source>
        <dbReference type="ARBA" id="ARBA00048366"/>
    </source>
</evidence>
<evidence type="ECO:0000256" key="8">
    <source>
        <dbReference type="ARBA" id="ARBA00022741"/>
    </source>
</evidence>
<evidence type="ECO:0000256" key="10">
    <source>
        <dbReference type="ARBA" id="ARBA00029774"/>
    </source>
</evidence>
<dbReference type="GO" id="GO:0006450">
    <property type="term" value="P:regulation of translational fidelity"/>
    <property type="evidence" value="ECO:0007669"/>
    <property type="project" value="TreeGrafter"/>
</dbReference>
<dbReference type="AlphaFoldDB" id="A0A1I6Y366"/>
<dbReference type="InterPro" id="IPR050156">
    <property type="entry name" value="TC-AMP_synthase_SUA5"/>
</dbReference>
<evidence type="ECO:0000256" key="6">
    <source>
        <dbReference type="ARBA" id="ARBA00022694"/>
    </source>
</evidence>
<evidence type="ECO:0000256" key="1">
    <source>
        <dbReference type="ARBA" id="ARBA00004496"/>
    </source>
</evidence>
<keyword evidence="6" id="KW-0819">tRNA processing</keyword>
<keyword evidence="14" id="KW-1185">Reference proteome</keyword>
<evidence type="ECO:0000313" key="14">
    <source>
        <dbReference type="Proteomes" id="UP000236454"/>
    </source>
</evidence>
<dbReference type="Gene3D" id="3.90.870.10">
    <property type="entry name" value="DHBP synthase"/>
    <property type="match status" value="1"/>
</dbReference>
<dbReference type="OrthoDB" id="9814580at2"/>
<dbReference type="GO" id="GO:0061710">
    <property type="term" value="F:L-threonylcarbamoyladenylate synthase"/>
    <property type="evidence" value="ECO:0007669"/>
    <property type="project" value="UniProtKB-EC"/>
</dbReference>